<gene>
    <name evidence="23" type="primary">narI</name>
</gene>
<dbReference type="GO" id="GO:0005886">
    <property type="term" value="C:plasma membrane"/>
    <property type="evidence" value="ECO:0007669"/>
    <property type="project" value="UniProtKB-SubCell"/>
</dbReference>
<evidence type="ECO:0000256" key="4">
    <source>
        <dbReference type="ARBA" id="ARBA00022448"/>
    </source>
</evidence>
<dbReference type="Pfam" id="PF02665">
    <property type="entry name" value="Nitrate_red_gam"/>
    <property type="match status" value="1"/>
</dbReference>
<evidence type="ECO:0000256" key="16">
    <source>
        <dbReference type="ARBA" id="ARBA00061095"/>
    </source>
</evidence>
<evidence type="ECO:0000259" key="22">
    <source>
        <dbReference type="Pfam" id="PF02665"/>
    </source>
</evidence>
<dbReference type="NCBIfam" id="TIGR00351">
    <property type="entry name" value="narI"/>
    <property type="match status" value="1"/>
</dbReference>
<evidence type="ECO:0000256" key="17">
    <source>
        <dbReference type="ARBA" id="ARBA00061196"/>
    </source>
</evidence>
<feature type="transmembrane region" description="Helical" evidence="21">
    <location>
        <begin position="90"/>
        <end position="109"/>
    </location>
</feature>
<feature type="binding site" description="axial binding residue" evidence="20">
    <location>
        <position position="187"/>
    </location>
    <ligand>
        <name>heme b</name>
        <dbReference type="ChEBI" id="CHEBI:60344"/>
        <label>2</label>
    </ligand>
    <ligandPart>
        <name>Fe</name>
        <dbReference type="ChEBI" id="CHEBI:18248"/>
    </ligandPart>
</feature>
<evidence type="ECO:0000256" key="11">
    <source>
        <dbReference type="ARBA" id="ARBA00023002"/>
    </source>
</evidence>
<dbReference type="GO" id="GO:0009325">
    <property type="term" value="C:nitrate reductase complex"/>
    <property type="evidence" value="ECO:0007669"/>
    <property type="project" value="InterPro"/>
</dbReference>
<evidence type="ECO:0000256" key="10">
    <source>
        <dbReference type="ARBA" id="ARBA00022989"/>
    </source>
</evidence>
<feature type="binding site" description="axial binding residue" evidence="20">
    <location>
        <position position="56"/>
    </location>
    <ligand>
        <name>heme b</name>
        <dbReference type="ChEBI" id="CHEBI:60344"/>
        <label>1</label>
    </ligand>
    <ligandPart>
        <name>Fe</name>
        <dbReference type="ChEBI" id="CHEBI:18248"/>
    </ligandPart>
</feature>
<keyword evidence="12 20" id="KW-0408">Iron</keyword>
<evidence type="ECO:0000256" key="9">
    <source>
        <dbReference type="ARBA" id="ARBA00022982"/>
    </source>
</evidence>
<organism evidence="23">
    <name type="scientific">Streptomyces lunaelactis</name>
    <dbReference type="NCBI Taxonomy" id="1535768"/>
    <lineage>
        <taxon>Bacteria</taxon>
        <taxon>Bacillati</taxon>
        <taxon>Actinomycetota</taxon>
        <taxon>Actinomycetes</taxon>
        <taxon>Kitasatosporales</taxon>
        <taxon>Streptomycetaceae</taxon>
        <taxon>Streptomyces</taxon>
    </lineage>
</organism>
<dbReference type="PANTHER" id="PTHR30598:SF3">
    <property type="entry name" value="RESPIRATORY NITRATE REDUCTASE 1 GAMMA CHAIN"/>
    <property type="match status" value="1"/>
</dbReference>
<evidence type="ECO:0000256" key="5">
    <source>
        <dbReference type="ARBA" id="ARBA00022475"/>
    </source>
</evidence>
<dbReference type="InterPro" id="IPR051936">
    <property type="entry name" value="Heme-iron_electron_transfer"/>
</dbReference>
<evidence type="ECO:0000256" key="15">
    <source>
        <dbReference type="ARBA" id="ARBA00056200"/>
    </source>
</evidence>
<evidence type="ECO:0000256" key="3">
    <source>
        <dbReference type="ARBA" id="ARBA00004651"/>
    </source>
</evidence>
<evidence type="ECO:0000256" key="8">
    <source>
        <dbReference type="ARBA" id="ARBA00022723"/>
    </source>
</evidence>
<feature type="binding site" description="axial binding residue" evidence="20">
    <location>
        <position position="205"/>
    </location>
    <ligand>
        <name>heme b</name>
        <dbReference type="ChEBI" id="CHEBI:60344"/>
        <label>1</label>
    </ligand>
    <ligandPart>
        <name>Fe</name>
        <dbReference type="ChEBI" id="CHEBI:18248"/>
    </ligandPart>
</feature>
<evidence type="ECO:0000256" key="2">
    <source>
        <dbReference type="ARBA" id="ARBA00001970"/>
    </source>
</evidence>
<feature type="domain" description="NarG-like" evidence="22">
    <location>
        <begin position="6"/>
        <end position="224"/>
    </location>
</feature>
<evidence type="ECO:0000256" key="7">
    <source>
        <dbReference type="ARBA" id="ARBA00022692"/>
    </source>
</evidence>
<reference evidence="23" key="1">
    <citation type="journal article" date="2016" name="Front. Microbiol.">
        <title>A Phenotypic and Genotypic Analysis of the Antimicrobial Potential of Cultivable Streptomyces Isolated from Cave Moonmilk Deposits.</title>
        <authorList>
            <person name="Maciejewska M."/>
            <person name="Adam D."/>
            <person name="Martinet L."/>
            <person name="Naome A."/>
            <person name="Calusinska M."/>
            <person name="Delfosse P."/>
            <person name="Carnol M."/>
            <person name="Barton H.A."/>
            <person name="Hayette M.P."/>
            <person name="Smargiasso N."/>
            <person name="De Pauw E."/>
            <person name="Hanikenne M."/>
            <person name="Baurain D."/>
            <person name="Rigali S."/>
        </authorList>
    </citation>
    <scope>NUCLEOTIDE SEQUENCE</scope>
    <source>
        <strain evidence="23">MM109</strain>
    </source>
</reference>
<dbReference type="InterPro" id="IPR003816">
    <property type="entry name" value="Nitrate_red_gam"/>
</dbReference>
<dbReference type="GO" id="GO:0019645">
    <property type="term" value="P:anaerobic electron transport chain"/>
    <property type="evidence" value="ECO:0007669"/>
    <property type="project" value="TreeGrafter"/>
</dbReference>
<feature type="transmembrane region" description="Helical" evidence="21">
    <location>
        <begin position="47"/>
        <end position="70"/>
    </location>
</feature>
<comment type="cofactor">
    <cofactor evidence="1">
        <name>Mo-bis(molybdopterin guanine dinucleotide)</name>
        <dbReference type="ChEBI" id="CHEBI:60539"/>
    </cofactor>
</comment>
<evidence type="ECO:0000256" key="13">
    <source>
        <dbReference type="ARBA" id="ARBA00023063"/>
    </source>
</evidence>
<comment type="cofactor">
    <cofactor evidence="2">
        <name>heme b</name>
        <dbReference type="ChEBI" id="CHEBI:60344"/>
    </cofactor>
</comment>
<keyword evidence="10 21" id="KW-1133">Transmembrane helix</keyword>
<dbReference type="FunFam" id="1.20.950.20:FF:000001">
    <property type="entry name" value="Respiratory nitrate reductase subunit gamma"/>
    <property type="match status" value="1"/>
</dbReference>
<dbReference type="AlphaFoldDB" id="A0A1S6LN92"/>
<dbReference type="GeneID" id="55660588"/>
<dbReference type="RefSeq" id="WP_170146638.1">
    <property type="nucleotide sequence ID" value="NZ_CP026304.1"/>
</dbReference>
<comment type="similarity">
    <text evidence="17">In the C-terminal section; belongs to the nitrate reductase gamma subunit family.</text>
</comment>
<comment type="similarity">
    <text evidence="18">In the N-terminal section; belongs to the nitrate reductase alpha subunit family.</text>
</comment>
<evidence type="ECO:0000256" key="20">
    <source>
        <dbReference type="PIRSR" id="PIRSR603816-1"/>
    </source>
</evidence>
<evidence type="ECO:0000256" key="19">
    <source>
        <dbReference type="ARBA" id="ARBA00071287"/>
    </source>
</evidence>
<dbReference type="GO" id="GO:0020037">
    <property type="term" value="F:heme binding"/>
    <property type="evidence" value="ECO:0007669"/>
    <property type="project" value="TreeGrafter"/>
</dbReference>
<protein>
    <recommendedName>
        <fullName evidence="19">Nitrate reductase-like protein NarX</fullName>
    </recommendedName>
</protein>
<keyword evidence="11" id="KW-0560">Oxidoreductase</keyword>
<dbReference type="PANTHER" id="PTHR30598">
    <property type="entry name" value="NITRATE REDUCTASE PRIVATE CHAPERONE, REDOX ENZYME MATURATION PROTEIN REMP FAMILY"/>
    <property type="match status" value="1"/>
</dbReference>
<dbReference type="SUPFAM" id="SSF103501">
    <property type="entry name" value="Respiratory nitrate reductase 1 gamma chain"/>
    <property type="match status" value="1"/>
</dbReference>
<proteinExistence type="inferred from homology"/>
<sequence>MKALDVLLWGVLPYVTLVILVGGTVWRYRYDQFGWTPRSSELYESRLLRIGSPLFHFGILVVIGHVILVVPQSWTSAIGLSETAYHVQALVLGGVAGFATLAGVAILIYRRRTTGPVFMATTRNDKTMYVVLVAAIVAGLVTTLLGAGTVGEEHNYRETVSPRFRSVSTLQPDIDAMAAAPLSFQLHTLIGMLLFAFWPFTRLVHAFTAPVGYLFRPYIVYRSRSVSVWRGGRAVAGKAQARSASRISNVSRAGRVVLGPRPYPGRRQPSEGFRPRLNGPRCHSRTQTMISGCGLV</sequence>
<dbReference type="GO" id="GO:0009055">
    <property type="term" value="F:electron transfer activity"/>
    <property type="evidence" value="ECO:0007669"/>
    <property type="project" value="TreeGrafter"/>
</dbReference>
<keyword evidence="13" id="KW-0534">Nitrate assimilation</keyword>
<evidence type="ECO:0000256" key="1">
    <source>
        <dbReference type="ARBA" id="ARBA00001942"/>
    </source>
</evidence>
<keyword evidence="5" id="KW-1003">Cell membrane</keyword>
<feature type="binding site" description="axial binding residue" evidence="20">
    <location>
        <position position="65"/>
    </location>
    <ligand>
        <name>heme b</name>
        <dbReference type="ChEBI" id="CHEBI:60344"/>
        <label>1</label>
    </ligand>
    <ligandPart>
        <name>Fe</name>
        <dbReference type="ChEBI" id="CHEBI:18248"/>
    </ligandPart>
</feature>
<evidence type="ECO:0000256" key="14">
    <source>
        <dbReference type="ARBA" id="ARBA00023136"/>
    </source>
</evidence>
<comment type="function">
    <text evidence="15">Does not seem to have nitrate reductase activity.</text>
</comment>
<dbReference type="GO" id="GO:0046872">
    <property type="term" value="F:metal ion binding"/>
    <property type="evidence" value="ECO:0007669"/>
    <property type="project" value="UniProtKB-KW"/>
</dbReference>
<dbReference type="InterPro" id="IPR023234">
    <property type="entry name" value="NarG-like_domain"/>
</dbReference>
<accession>A0A1S6LN92</accession>
<evidence type="ECO:0000256" key="21">
    <source>
        <dbReference type="SAM" id="Phobius"/>
    </source>
</evidence>
<keyword evidence="4" id="KW-0813">Transport</keyword>
<dbReference type="GO" id="GO:0042128">
    <property type="term" value="P:nitrate assimilation"/>
    <property type="evidence" value="ECO:0007669"/>
    <property type="project" value="UniProtKB-KW"/>
</dbReference>
<evidence type="ECO:0000256" key="18">
    <source>
        <dbReference type="ARBA" id="ARBA00061480"/>
    </source>
</evidence>
<evidence type="ECO:0000256" key="6">
    <source>
        <dbReference type="ARBA" id="ARBA00022617"/>
    </source>
</evidence>
<keyword evidence="8" id="KW-0479">Metal-binding</keyword>
<dbReference type="InterPro" id="IPR036197">
    <property type="entry name" value="NarG-like_sf"/>
</dbReference>
<comment type="subcellular location">
    <subcellularLocation>
        <location evidence="3">Cell membrane</location>
        <topology evidence="3">Multi-pass membrane protein</topology>
    </subcellularLocation>
</comment>
<comment type="similarity">
    <text evidence="16">In the central section; belongs to the NarJ/NarW family.</text>
</comment>
<evidence type="ECO:0000256" key="12">
    <source>
        <dbReference type="ARBA" id="ARBA00023004"/>
    </source>
</evidence>
<keyword evidence="6 20" id="KW-0349">Heme</keyword>
<feature type="transmembrane region" description="Helical" evidence="21">
    <location>
        <begin position="129"/>
        <end position="150"/>
    </location>
</feature>
<dbReference type="GO" id="GO:0008940">
    <property type="term" value="F:nitrate reductase activity"/>
    <property type="evidence" value="ECO:0007669"/>
    <property type="project" value="InterPro"/>
</dbReference>
<dbReference type="Gene3D" id="1.20.950.20">
    <property type="entry name" value="Transmembrane di-heme cytochromes, Chain C"/>
    <property type="match status" value="1"/>
</dbReference>
<dbReference type="EMBL" id="KY288468">
    <property type="protein sequence ID" value="AQT39475.1"/>
    <property type="molecule type" value="Genomic_DNA"/>
</dbReference>
<keyword evidence="14 21" id="KW-0472">Membrane</keyword>
<feature type="transmembrane region" description="Helical" evidence="21">
    <location>
        <begin position="6"/>
        <end position="26"/>
    </location>
</feature>
<name>A0A1S6LN92_9ACTN</name>
<keyword evidence="7 21" id="KW-0812">Transmembrane</keyword>
<evidence type="ECO:0000313" key="23">
    <source>
        <dbReference type="EMBL" id="AQT39475.1"/>
    </source>
</evidence>
<keyword evidence="9" id="KW-0249">Electron transport</keyword>